<dbReference type="PANTHER" id="PTHR30055">
    <property type="entry name" value="HTH-TYPE TRANSCRIPTIONAL REGULATOR RUTR"/>
    <property type="match status" value="1"/>
</dbReference>
<dbReference type="Pfam" id="PF16859">
    <property type="entry name" value="TetR_C_11"/>
    <property type="match status" value="1"/>
</dbReference>
<evidence type="ECO:0000313" key="6">
    <source>
        <dbReference type="EMBL" id="GIM75243.1"/>
    </source>
</evidence>
<evidence type="ECO:0000313" key="7">
    <source>
        <dbReference type="Proteomes" id="UP000680865"/>
    </source>
</evidence>
<dbReference type="SUPFAM" id="SSF46689">
    <property type="entry name" value="Homeodomain-like"/>
    <property type="match status" value="1"/>
</dbReference>
<keyword evidence="1" id="KW-0805">Transcription regulation</keyword>
<dbReference type="Pfam" id="PF00440">
    <property type="entry name" value="TetR_N"/>
    <property type="match status" value="1"/>
</dbReference>
<accession>A0A919SQY5</accession>
<dbReference type="AlphaFoldDB" id="A0A919SQY5"/>
<keyword evidence="3" id="KW-0804">Transcription</keyword>
<dbReference type="PROSITE" id="PS50977">
    <property type="entry name" value="HTH_TETR_2"/>
    <property type="match status" value="1"/>
</dbReference>
<organism evidence="6 7">
    <name type="scientific">Winogradskya consettensis</name>
    <dbReference type="NCBI Taxonomy" id="113560"/>
    <lineage>
        <taxon>Bacteria</taxon>
        <taxon>Bacillati</taxon>
        <taxon>Actinomycetota</taxon>
        <taxon>Actinomycetes</taxon>
        <taxon>Micromonosporales</taxon>
        <taxon>Micromonosporaceae</taxon>
        <taxon>Winogradskya</taxon>
    </lineage>
</organism>
<feature type="DNA-binding region" description="H-T-H motif" evidence="4">
    <location>
        <begin position="38"/>
        <end position="57"/>
    </location>
</feature>
<feature type="domain" description="HTH tetR-type" evidence="5">
    <location>
        <begin position="15"/>
        <end position="75"/>
    </location>
</feature>
<dbReference type="GO" id="GO:0000976">
    <property type="term" value="F:transcription cis-regulatory region binding"/>
    <property type="evidence" value="ECO:0007669"/>
    <property type="project" value="TreeGrafter"/>
</dbReference>
<dbReference type="SUPFAM" id="SSF48498">
    <property type="entry name" value="Tetracyclin repressor-like, C-terminal domain"/>
    <property type="match status" value="1"/>
</dbReference>
<keyword evidence="7" id="KW-1185">Reference proteome</keyword>
<dbReference type="EMBL" id="BOQP01000022">
    <property type="protein sequence ID" value="GIM75243.1"/>
    <property type="molecule type" value="Genomic_DNA"/>
</dbReference>
<dbReference type="InterPro" id="IPR011075">
    <property type="entry name" value="TetR_C"/>
</dbReference>
<dbReference type="Gene3D" id="1.10.357.10">
    <property type="entry name" value="Tetracycline Repressor, domain 2"/>
    <property type="match status" value="1"/>
</dbReference>
<dbReference type="GO" id="GO:0003700">
    <property type="term" value="F:DNA-binding transcription factor activity"/>
    <property type="evidence" value="ECO:0007669"/>
    <property type="project" value="TreeGrafter"/>
</dbReference>
<dbReference type="InterPro" id="IPR001647">
    <property type="entry name" value="HTH_TetR"/>
</dbReference>
<evidence type="ECO:0000259" key="5">
    <source>
        <dbReference type="PROSITE" id="PS50977"/>
    </source>
</evidence>
<comment type="caution">
    <text evidence="6">The sequence shown here is derived from an EMBL/GenBank/DDBJ whole genome shotgun (WGS) entry which is preliminary data.</text>
</comment>
<evidence type="ECO:0000256" key="3">
    <source>
        <dbReference type="ARBA" id="ARBA00023163"/>
    </source>
</evidence>
<name>A0A919SQY5_9ACTN</name>
<protein>
    <submittedName>
        <fullName evidence="6">TetR family transcriptional regulator</fullName>
    </submittedName>
</protein>
<gene>
    <name evidence="6" type="ORF">Aco04nite_44400</name>
</gene>
<proteinExistence type="predicted"/>
<dbReference type="RefSeq" id="WP_212999127.1">
    <property type="nucleotide sequence ID" value="NZ_BAAATW010000014.1"/>
</dbReference>
<reference evidence="6" key="1">
    <citation type="submission" date="2021-03" db="EMBL/GenBank/DDBJ databases">
        <title>Whole genome shotgun sequence of Actinoplanes consettensis NBRC 14913.</title>
        <authorList>
            <person name="Komaki H."/>
            <person name="Tamura T."/>
        </authorList>
    </citation>
    <scope>NUCLEOTIDE SEQUENCE</scope>
    <source>
        <strain evidence="6">NBRC 14913</strain>
    </source>
</reference>
<dbReference type="InterPro" id="IPR009057">
    <property type="entry name" value="Homeodomain-like_sf"/>
</dbReference>
<dbReference type="PANTHER" id="PTHR30055:SF149">
    <property type="entry name" value="TETR-FAMILY TRANSCRIPTIONAL REGULATOR"/>
    <property type="match status" value="1"/>
</dbReference>
<dbReference type="PRINTS" id="PR00455">
    <property type="entry name" value="HTHTETR"/>
</dbReference>
<dbReference type="Gene3D" id="1.10.10.60">
    <property type="entry name" value="Homeodomain-like"/>
    <property type="match status" value="1"/>
</dbReference>
<dbReference type="InterPro" id="IPR036271">
    <property type="entry name" value="Tet_transcr_reg_TetR-rel_C_sf"/>
</dbReference>
<evidence type="ECO:0000256" key="4">
    <source>
        <dbReference type="PROSITE-ProRule" id="PRU00335"/>
    </source>
</evidence>
<dbReference type="Proteomes" id="UP000680865">
    <property type="component" value="Unassembled WGS sequence"/>
</dbReference>
<evidence type="ECO:0000256" key="1">
    <source>
        <dbReference type="ARBA" id="ARBA00023015"/>
    </source>
</evidence>
<sequence>MEVVMEPAKSSSRGPAREQAILNAAVALVAEIGYERVTVDAIAARARASKATMYRKWPGKAELVADALRRHAEGGVTELPDTGSLRGDLVAVVSAIAATFDGSDGGPSLLALVEAIRADPDLRDIVRGQIDERSRQDGETICRRAVTRGEAVDGTRGPAVVGLTVAHLFLRTMLGGAPPAPDEQEAFVDQILLPLISKG</sequence>
<keyword evidence="2 4" id="KW-0238">DNA-binding</keyword>
<evidence type="ECO:0000256" key="2">
    <source>
        <dbReference type="ARBA" id="ARBA00023125"/>
    </source>
</evidence>
<dbReference type="InterPro" id="IPR050109">
    <property type="entry name" value="HTH-type_TetR-like_transc_reg"/>
</dbReference>